<organism evidence="1 2">
    <name type="scientific">Fuscovulum ytuae</name>
    <dbReference type="NCBI Taxonomy" id="3042299"/>
    <lineage>
        <taxon>Bacteria</taxon>
        <taxon>Pseudomonadati</taxon>
        <taxon>Pseudomonadota</taxon>
        <taxon>Alphaproteobacteria</taxon>
        <taxon>Rhodobacterales</taxon>
        <taxon>Paracoccaceae</taxon>
        <taxon>Fuscovulum</taxon>
    </lineage>
</organism>
<dbReference type="Proteomes" id="UP001230978">
    <property type="component" value="Chromosome"/>
</dbReference>
<proteinExistence type="predicted"/>
<dbReference type="EMBL" id="CP124535">
    <property type="protein sequence ID" value="WGV16652.1"/>
    <property type="molecule type" value="Genomic_DNA"/>
</dbReference>
<evidence type="ECO:0000313" key="2">
    <source>
        <dbReference type="Proteomes" id="UP001230978"/>
    </source>
</evidence>
<gene>
    <name evidence="1" type="ORF">QF092_02215</name>
</gene>
<reference evidence="1 2" key="1">
    <citation type="submission" date="2023-04" db="EMBL/GenBank/DDBJ databases">
        <title>YMD61, complete Genome.</title>
        <authorList>
            <person name="Zhang J."/>
        </authorList>
    </citation>
    <scope>NUCLEOTIDE SEQUENCE [LARGE SCALE GENOMIC DNA]</scope>
    <source>
        <strain evidence="1 2">YMD61</strain>
    </source>
</reference>
<dbReference type="RefSeq" id="WP_281467214.1">
    <property type="nucleotide sequence ID" value="NZ_CP124535.1"/>
</dbReference>
<accession>A0ABY8Q8X6</accession>
<protein>
    <submittedName>
        <fullName evidence="1">Phosphoadenosine phosphosulfate reductase</fullName>
    </submittedName>
</protein>
<name>A0ABY8Q8X6_9RHOB</name>
<keyword evidence="2" id="KW-1185">Reference proteome</keyword>
<evidence type="ECO:0000313" key="1">
    <source>
        <dbReference type="EMBL" id="WGV16652.1"/>
    </source>
</evidence>
<sequence>MSDRADGDLTDPEDAAPDALAGVVTLQRAEWIEKIDRLCAEEGYFEPLGRRHHAYFHDDGPVLLVTFESLERILARRGQMPFGHDLALANGWSHLTLICEGETWFRDPAVWGYFDRLVDDAFFEDFDRVLFFGAGACGYAACAYSVCAPGANVLALSPRATLDPAFAGWDRRNLSERRLDFTSRYGFAPDMTEGAAQVHIIFDPTVPENAMHAALFRKPWVTPLPVRHFGDSLENALELTDLLPDLVRAIFENRLTPLAFARLWRIRRRFLPYLKNMLRKAELAGRPRLALMVCRSVTRRLGAPRFRKRQADLERHLGIQSQIAPPETDAAATDRPSLATSA</sequence>